<reference evidence="5 6" key="1">
    <citation type="submission" date="2015-03" db="EMBL/GenBank/DDBJ databases">
        <authorList>
            <consortium name="Pathogen Informatics"/>
        </authorList>
    </citation>
    <scope>NUCLEOTIDE SEQUENCE [LARGE SCALE GENOMIC DNA]</scope>
    <source>
        <strain evidence="3 7">Bir 172</strain>
        <strain evidence="2 6">C09601061</strain>
        <strain evidence="4 5">D00501624</strain>
    </source>
</reference>
<sequence>MAHDVANDEHQPIPEGQRVEPVAAGRGILGGDQVLGGYVGAGNHGHRRGQQRLLHNGG</sequence>
<dbReference type="Proteomes" id="UP000039217">
    <property type="component" value="Unassembled WGS sequence"/>
</dbReference>
<dbReference type="AlphaFoldDB" id="A0A654U3D3"/>
<feature type="region of interest" description="Disordered" evidence="1">
    <location>
        <begin position="37"/>
        <end position="58"/>
    </location>
</feature>
<evidence type="ECO:0000313" key="4">
    <source>
        <dbReference type="EMBL" id="CNV64789.1"/>
    </source>
</evidence>
<name>A0A654U3D3_MYCTX</name>
<dbReference type="Proteomes" id="UP000046680">
    <property type="component" value="Unassembled WGS sequence"/>
</dbReference>
<dbReference type="EMBL" id="CNGE01001308">
    <property type="protein sequence ID" value="CKT99265.1"/>
    <property type="molecule type" value="Genomic_DNA"/>
</dbReference>
<protein>
    <submittedName>
        <fullName evidence="2">Uncharacterized protein</fullName>
    </submittedName>
</protein>
<proteinExistence type="predicted"/>
<accession>A0A654U3D3</accession>
<evidence type="ECO:0000313" key="6">
    <source>
        <dbReference type="Proteomes" id="UP000046680"/>
    </source>
</evidence>
<evidence type="ECO:0000313" key="2">
    <source>
        <dbReference type="EMBL" id="CFR89896.1"/>
    </source>
</evidence>
<gene>
    <name evidence="2" type="ORF">ERS007657_02801</name>
    <name evidence="4" type="ORF">ERS007661_02868</name>
    <name evidence="3" type="ORF">ERS027646_04361</name>
</gene>
<feature type="region of interest" description="Disordered" evidence="1">
    <location>
        <begin position="1"/>
        <end position="25"/>
    </location>
</feature>
<evidence type="ECO:0000313" key="5">
    <source>
        <dbReference type="Proteomes" id="UP000039217"/>
    </source>
</evidence>
<evidence type="ECO:0000313" key="3">
    <source>
        <dbReference type="EMBL" id="CKT99265.1"/>
    </source>
</evidence>
<evidence type="ECO:0000256" key="1">
    <source>
        <dbReference type="SAM" id="MobiDB-lite"/>
    </source>
</evidence>
<dbReference type="EMBL" id="CGCX01001167">
    <property type="protein sequence ID" value="CFR89896.1"/>
    <property type="molecule type" value="Genomic_DNA"/>
</dbReference>
<evidence type="ECO:0000313" key="7">
    <source>
        <dbReference type="Proteomes" id="UP000048948"/>
    </source>
</evidence>
<organism evidence="2 6">
    <name type="scientific">Mycobacterium tuberculosis</name>
    <dbReference type="NCBI Taxonomy" id="1773"/>
    <lineage>
        <taxon>Bacteria</taxon>
        <taxon>Bacillati</taxon>
        <taxon>Actinomycetota</taxon>
        <taxon>Actinomycetes</taxon>
        <taxon>Mycobacteriales</taxon>
        <taxon>Mycobacteriaceae</taxon>
        <taxon>Mycobacterium</taxon>
        <taxon>Mycobacterium tuberculosis complex</taxon>
    </lineage>
</organism>
<dbReference type="Proteomes" id="UP000048948">
    <property type="component" value="Unassembled WGS sequence"/>
</dbReference>
<dbReference type="EMBL" id="CQQC01001110">
    <property type="protein sequence ID" value="CNV64789.1"/>
    <property type="molecule type" value="Genomic_DNA"/>
</dbReference>
<feature type="compositionally biased region" description="Basic and acidic residues" evidence="1">
    <location>
        <begin position="1"/>
        <end position="12"/>
    </location>
</feature>